<evidence type="ECO:0000256" key="3">
    <source>
        <dbReference type="ARBA" id="ARBA00022475"/>
    </source>
</evidence>
<reference evidence="9 10" key="1">
    <citation type="submission" date="2014-06" db="EMBL/GenBank/DDBJ databases">
        <title>Genome sequence of the intracellular symbiont Blattabacterium cuenoti, strain STAT from the wood feeding cockroach Salganea taiwanensis taiwanensis.</title>
        <authorList>
            <person name="Kinjo Y."/>
            <person name="Ohkuma M."/>
            <person name="Tokuda G."/>
        </authorList>
    </citation>
    <scope>NUCLEOTIDE SEQUENCE [LARGE SCALE GENOMIC DNA]</scope>
    <source>
        <strain evidence="9 10">STAT</strain>
    </source>
</reference>
<dbReference type="GO" id="GO:0030001">
    <property type="term" value="P:metal ion transport"/>
    <property type="evidence" value="ECO:0007669"/>
    <property type="project" value="UniProtKB-ARBA"/>
</dbReference>
<evidence type="ECO:0000256" key="5">
    <source>
        <dbReference type="ARBA" id="ARBA00022989"/>
    </source>
</evidence>
<evidence type="ECO:0000256" key="1">
    <source>
        <dbReference type="ARBA" id="ARBA00004651"/>
    </source>
</evidence>
<comment type="subcellular location">
    <subcellularLocation>
        <location evidence="1">Cell membrane</location>
        <topology evidence="1">Multi-pass membrane protein</topology>
    </subcellularLocation>
</comment>
<evidence type="ECO:0000256" key="4">
    <source>
        <dbReference type="ARBA" id="ARBA00022692"/>
    </source>
</evidence>
<gene>
    <name evidence="9" type="primary">ktrB</name>
    <name evidence="9" type="ORF">STAT_064</name>
</gene>
<evidence type="ECO:0000313" key="9">
    <source>
        <dbReference type="EMBL" id="BBA17007.1"/>
    </source>
</evidence>
<accession>A0A224AAX3</accession>
<organism evidence="9 10">
    <name type="scientific">Blattabacterium cuenoti STAT</name>
    <dbReference type="NCBI Taxonomy" id="1457030"/>
    <lineage>
        <taxon>Bacteria</taxon>
        <taxon>Pseudomonadati</taxon>
        <taxon>Bacteroidota</taxon>
        <taxon>Flavobacteriia</taxon>
        <taxon>Flavobacteriales</taxon>
        <taxon>Blattabacteriaceae</taxon>
        <taxon>Blattabacterium</taxon>
    </lineage>
</organism>
<feature type="transmembrane region" description="Helical" evidence="8">
    <location>
        <begin position="190"/>
        <end position="214"/>
    </location>
</feature>
<dbReference type="Proteomes" id="UP000263619">
    <property type="component" value="Chromosome"/>
</dbReference>
<keyword evidence="10" id="KW-1185">Reference proteome</keyword>
<keyword evidence="3" id="KW-1003">Cell membrane</keyword>
<protein>
    <submittedName>
        <fullName evidence="9">K+ uptake transporter subunit KtrB</fullName>
    </submittedName>
</protein>
<feature type="transmembrane region" description="Helical" evidence="8">
    <location>
        <begin position="33"/>
        <end position="54"/>
    </location>
</feature>
<feature type="transmembrane region" description="Helical" evidence="8">
    <location>
        <begin position="98"/>
        <end position="118"/>
    </location>
</feature>
<dbReference type="OrthoDB" id="9810952at2"/>
<keyword evidence="2" id="KW-0813">Transport</keyword>
<dbReference type="AlphaFoldDB" id="A0A224AAX3"/>
<keyword evidence="5 8" id="KW-1133">Transmembrane helix</keyword>
<feature type="transmembrane region" description="Helical" evidence="8">
    <location>
        <begin position="157"/>
        <end position="178"/>
    </location>
</feature>
<name>A0A224AAX3_9FLAO</name>
<proteinExistence type="predicted"/>
<dbReference type="RefSeq" id="WP_119305306.1">
    <property type="nucleotide sequence ID" value="NZ_AP014608.1"/>
</dbReference>
<feature type="transmembrane region" description="Helical" evidence="8">
    <location>
        <begin position="66"/>
        <end position="86"/>
    </location>
</feature>
<dbReference type="Pfam" id="PF02386">
    <property type="entry name" value="TrkH"/>
    <property type="match status" value="1"/>
</dbReference>
<feature type="transmembrane region" description="Helical" evidence="8">
    <location>
        <begin position="543"/>
        <end position="564"/>
    </location>
</feature>
<evidence type="ECO:0000313" key="10">
    <source>
        <dbReference type="Proteomes" id="UP000263619"/>
    </source>
</evidence>
<dbReference type="GO" id="GO:0008324">
    <property type="term" value="F:monoatomic cation transmembrane transporter activity"/>
    <property type="evidence" value="ECO:0007669"/>
    <property type="project" value="InterPro"/>
</dbReference>
<feature type="transmembrane region" description="Helical" evidence="8">
    <location>
        <begin position="241"/>
        <end position="264"/>
    </location>
</feature>
<feature type="transmembrane region" description="Helical" evidence="8">
    <location>
        <begin position="276"/>
        <end position="297"/>
    </location>
</feature>
<feature type="transmembrane region" description="Helical" evidence="8">
    <location>
        <begin position="9"/>
        <end position="27"/>
    </location>
</feature>
<dbReference type="PANTHER" id="PTHR32024">
    <property type="entry name" value="TRK SYSTEM POTASSIUM UPTAKE PROTEIN TRKG-RELATED"/>
    <property type="match status" value="1"/>
</dbReference>
<feature type="transmembrane region" description="Helical" evidence="8">
    <location>
        <begin position="359"/>
        <end position="384"/>
    </location>
</feature>
<evidence type="ECO:0000256" key="8">
    <source>
        <dbReference type="SAM" id="Phobius"/>
    </source>
</evidence>
<keyword evidence="7 8" id="KW-0472">Membrane</keyword>
<feature type="transmembrane region" description="Helical" evidence="8">
    <location>
        <begin position="423"/>
        <end position="440"/>
    </location>
</feature>
<feature type="transmembrane region" description="Helical" evidence="8">
    <location>
        <begin position="514"/>
        <end position="537"/>
    </location>
</feature>
<evidence type="ECO:0000256" key="7">
    <source>
        <dbReference type="ARBA" id="ARBA00023136"/>
    </source>
</evidence>
<feature type="transmembrane region" description="Helical" evidence="8">
    <location>
        <begin position="309"/>
        <end position="338"/>
    </location>
</feature>
<dbReference type="InterPro" id="IPR003445">
    <property type="entry name" value="Cat_transpt"/>
</dbReference>
<dbReference type="PANTHER" id="PTHR32024:SF1">
    <property type="entry name" value="KTR SYSTEM POTASSIUM UPTAKE PROTEIN B"/>
    <property type="match status" value="1"/>
</dbReference>
<evidence type="ECO:0000256" key="6">
    <source>
        <dbReference type="ARBA" id="ARBA00023065"/>
    </source>
</evidence>
<keyword evidence="4 8" id="KW-0812">Transmembrane</keyword>
<dbReference type="GO" id="GO:0005886">
    <property type="term" value="C:plasma membrane"/>
    <property type="evidence" value="ECO:0007669"/>
    <property type="project" value="UniProtKB-SubCell"/>
</dbReference>
<feature type="transmembrane region" description="Helical" evidence="8">
    <location>
        <begin position="487"/>
        <end position="507"/>
    </location>
</feature>
<sequence>MIQIKFKNFLDMFTPIIFIYIILSLGWKSFRFFNVEILLGIVSITSILHFFIFFNKNLEKGYRSMIFLSFFVLIFSLILSFLKIFIFSYYNERVISDIKIYTLISLILYILIRITYFIRIVYVKIHNPAFIFITSFVFLSFLGSILLMLPASTVKKISFVDALFTSTSAVCVTGLVVLDTAKDFTYLGKIFILILIELGGLGILTITSFFSYFFRDGFSFKEAIFISNFLNTKTTNNVLSLAVKVVMFTLTVEFIGTLLIYFSIENNANTIESDNLLFFSIFHSISAFCNSGFSTLSQGLYSKSVRFNYLFQLIIAFLLILGGIGFNILFNFFAYIWLVIKKYFFRIFKDEDLRCPAHVVTLNTKIVILTTFYLLFFGTIFYYASEYYGSLSEHSSFHGKWIVSFFSSATTRTAGFHVLNMNTLAPITIFFTIFLMWIGASPASTGGGIKTSTFALALMNIISLSIGKNRLEIQRKEIPSELIRLSFSIIMLSIMVIYISVLIIIFLDPKKDILSIIFEVFSAFSTAGLSLGITSNLSNGSKLILIFIMLLGRIGVLNVMIGLLRRNKIGSHHYYRFPKGNILIN</sequence>
<dbReference type="EMBL" id="AP014608">
    <property type="protein sequence ID" value="BBA17007.1"/>
    <property type="molecule type" value="Genomic_DNA"/>
</dbReference>
<keyword evidence="6" id="KW-0406">Ion transport</keyword>
<evidence type="ECO:0000256" key="2">
    <source>
        <dbReference type="ARBA" id="ARBA00022448"/>
    </source>
</evidence>
<feature type="transmembrane region" description="Helical" evidence="8">
    <location>
        <begin position="130"/>
        <end position="151"/>
    </location>
</feature>